<reference evidence="8 9" key="1">
    <citation type="submission" date="2015-04" db="EMBL/GenBank/DDBJ databases">
        <title>Complete Genome Sequence of Kosmotoga pacifica SLHLJ1.</title>
        <authorList>
            <person name="Jiang L.J."/>
            <person name="Shao Z.Z."/>
            <person name="Jebbar M."/>
        </authorList>
    </citation>
    <scope>NUCLEOTIDE SEQUENCE [LARGE SCALE GENOMIC DNA]</scope>
    <source>
        <strain evidence="8 9">SLHLJ1</strain>
    </source>
</reference>
<proteinExistence type="inferred from homology"/>
<comment type="catalytic activity">
    <reaction evidence="6">
        <text>cytidine(1402) in 16S rRNA + S-adenosyl-L-methionine = 2'-O-methylcytidine(1402) in 16S rRNA + S-adenosyl-L-homocysteine + H(+)</text>
        <dbReference type="Rhea" id="RHEA:42924"/>
        <dbReference type="Rhea" id="RHEA-COMP:10285"/>
        <dbReference type="Rhea" id="RHEA-COMP:10286"/>
        <dbReference type="ChEBI" id="CHEBI:15378"/>
        <dbReference type="ChEBI" id="CHEBI:57856"/>
        <dbReference type="ChEBI" id="CHEBI:59789"/>
        <dbReference type="ChEBI" id="CHEBI:74495"/>
        <dbReference type="ChEBI" id="CHEBI:82748"/>
        <dbReference type="EC" id="2.1.1.198"/>
    </reaction>
</comment>
<evidence type="ECO:0000256" key="3">
    <source>
        <dbReference type="ARBA" id="ARBA00022603"/>
    </source>
</evidence>
<dbReference type="OrthoDB" id="9809084at2"/>
<protein>
    <recommendedName>
        <fullName evidence="6">Ribosomal RNA small subunit methyltransferase I</fullName>
        <ecNumber evidence="6">2.1.1.198</ecNumber>
    </recommendedName>
    <alternativeName>
        <fullName evidence="6">16S rRNA 2'-O-ribose C1402 methyltransferase</fullName>
    </alternativeName>
    <alternativeName>
        <fullName evidence="6">rRNA (cytidine-2'-O-)-methyltransferase RsmI</fullName>
    </alternativeName>
</protein>
<accession>A0A0G2ZE75</accession>
<comment type="subcellular location">
    <subcellularLocation>
        <location evidence="6">Cytoplasm</location>
    </subcellularLocation>
</comment>
<dbReference type="InterPro" id="IPR035996">
    <property type="entry name" value="4pyrrol_Methylase_sf"/>
</dbReference>
<comment type="function">
    <text evidence="6">Catalyzes the 2'-O-methylation of the ribose of cytidine 1402 (C1402) in 16S rRNA.</text>
</comment>
<sequence length="229" mass="25597">MNGTLKGKLWVVSTPIGNLEDITFRAVRVLKEVSVILAEDTRRTRNLLKSLEIEGKRLISFNTQNQDRRVPLALSILEEGKDIALVSDAGTPVVSDPGSKLISKCQEQRIEVDLVPGPSAVTSAVALSGFPGSHFVFFGFLPRGKNRRRLFRKIADGLYDSALVVFFESPQRLKDSLQDWLEIVGDRECFIARELTKLHQELRRGKVSEVLDSLPEQIRGEITVVISGW</sequence>
<dbReference type="SUPFAM" id="SSF53790">
    <property type="entry name" value="Tetrapyrrole methylase"/>
    <property type="match status" value="1"/>
</dbReference>
<dbReference type="PANTHER" id="PTHR46111:SF1">
    <property type="entry name" value="RIBOSOMAL RNA SMALL SUBUNIT METHYLTRANSFERASE I"/>
    <property type="match status" value="1"/>
</dbReference>
<dbReference type="InterPro" id="IPR014777">
    <property type="entry name" value="4pyrrole_Mease_sub1"/>
</dbReference>
<dbReference type="PROSITE" id="PS01296">
    <property type="entry name" value="RSMI"/>
    <property type="match status" value="1"/>
</dbReference>
<dbReference type="PATRIC" id="fig|1330330.3.peg.795"/>
<dbReference type="InterPro" id="IPR014776">
    <property type="entry name" value="4pyrrole_Mease_sub2"/>
</dbReference>
<dbReference type="HAMAP" id="MF_01877">
    <property type="entry name" value="16SrRNA_methyltr_I"/>
    <property type="match status" value="1"/>
</dbReference>
<dbReference type="GO" id="GO:0070677">
    <property type="term" value="F:rRNA (cytosine-2'-O-)-methyltransferase activity"/>
    <property type="evidence" value="ECO:0007669"/>
    <property type="project" value="UniProtKB-UniRule"/>
</dbReference>
<keyword evidence="3 6" id="KW-0489">Methyltransferase</keyword>
<dbReference type="AlphaFoldDB" id="A0A0G2ZE75"/>
<keyword evidence="5 6" id="KW-0949">S-adenosyl-L-methionine</keyword>
<keyword evidence="4 6" id="KW-0808">Transferase</keyword>
<name>A0A0G2ZE75_9BACT</name>
<dbReference type="STRING" id="1330330.IX53_03965"/>
<dbReference type="InterPro" id="IPR000878">
    <property type="entry name" value="4pyrrol_Mease"/>
</dbReference>
<evidence type="ECO:0000256" key="4">
    <source>
        <dbReference type="ARBA" id="ARBA00022679"/>
    </source>
</evidence>
<dbReference type="EMBL" id="CP011232">
    <property type="protein sequence ID" value="AKI97113.1"/>
    <property type="molecule type" value="Genomic_DNA"/>
</dbReference>
<dbReference type="FunFam" id="3.40.1010.10:FF:000007">
    <property type="entry name" value="Ribosomal RNA small subunit methyltransferase I"/>
    <property type="match status" value="1"/>
</dbReference>
<evidence type="ECO:0000313" key="9">
    <source>
        <dbReference type="Proteomes" id="UP000035159"/>
    </source>
</evidence>
<dbReference type="PANTHER" id="PTHR46111">
    <property type="entry name" value="RIBOSOMAL RNA SMALL SUBUNIT METHYLTRANSFERASE I"/>
    <property type="match status" value="1"/>
</dbReference>
<feature type="domain" description="Tetrapyrrole methylase" evidence="7">
    <location>
        <begin position="8"/>
        <end position="210"/>
    </location>
</feature>
<dbReference type="PIRSF" id="PIRSF005917">
    <property type="entry name" value="MTase_YraL"/>
    <property type="match status" value="1"/>
</dbReference>
<organism evidence="8 9">
    <name type="scientific">Kosmotoga pacifica</name>
    <dbReference type="NCBI Taxonomy" id="1330330"/>
    <lineage>
        <taxon>Bacteria</taxon>
        <taxon>Thermotogati</taxon>
        <taxon>Thermotogota</taxon>
        <taxon>Thermotogae</taxon>
        <taxon>Kosmotogales</taxon>
        <taxon>Kosmotogaceae</taxon>
        <taxon>Kosmotoga</taxon>
    </lineage>
</organism>
<dbReference type="NCBIfam" id="TIGR00096">
    <property type="entry name" value="16S rRNA (cytidine(1402)-2'-O)-methyltransferase"/>
    <property type="match status" value="1"/>
</dbReference>
<dbReference type="Gene3D" id="3.30.950.10">
    <property type="entry name" value="Methyltransferase, Cobalt-precorrin-4 Transmethylase, Domain 2"/>
    <property type="match status" value="1"/>
</dbReference>
<dbReference type="KEGG" id="kpf:IX53_03965"/>
<evidence type="ECO:0000256" key="5">
    <source>
        <dbReference type="ARBA" id="ARBA00022691"/>
    </source>
</evidence>
<evidence type="ECO:0000259" key="7">
    <source>
        <dbReference type="Pfam" id="PF00590"/>
    </source>
</evidence>
<dbReference type="Gene3D" id="3.40.1010.10">
    <property type="entry name" value="Cobalt-precorrin-4 Transmethylase, Domain 1"/>
    <property type="match status" value="1"/>
</dbReference>
<dbReference type="Proteomes" id="UP000035159">
    <property type="component" value="Chromosome"/>
</dbReference>
<dbReference type="RefSeq" id="WP_047754247.1">
    <property type="nucleotide sequence ID" value="NZ_CP011232.1"/>
</dbReference>
<evidence type="ECO:0000256" key="6">
    <source>
        <dbReference type="HAMAP-Rule" id="MF_01877"/>
    </source>
</evidence>
<evidence type="ECO:0000313" key="8">
    <source>
        <dbReference type="EMBL" id="AKI97113.1"/>
    </source>
</evidence>
<evidence type="ECO:0000256" key="1">
    <source>
        <dbReference type="ARBA" id="ARBA00022490"/>
    </source>
</evidence>
<keyword evidence="2 6" id="KW-0698">rRNA processing</keyword>
<dbReference type="InterPro" id="IPR008189">
    <property type="entry name" value="rRNA_ssu_MeTfrase_I"/>
</dbReference>
<dbReference type="EC" id="2.1.1.198" evidence="6"/>
<dbReference type="GO" id="GO:0005737">
    <property type="term" value="C:cytoplasm"/>
    <property type="evidence" value="ECO:0007669"/>
    <property type="project" value="UniProtKB-SubCell"/>
</dbReference>
<evidence type="ECO:0000256" key="2">
    <source>
        <dbReference type="ARBA" id="ARBA00022552"/>
    </source>
</evidence>
<dbReference type="Pfam" id="PF00590">
    <property type="entry name" value="TP_methylase"/>
    <property type="match status" value="1"/>
</dbReference>
<gene>
    <name evidence="6" type="primary">rsmI</name>
    <name evidence="8" type="ORF">IX53_03965</name>
</gene>
<keyword evidence="1 6" id="KW-0963">Cytoplasm</keyword>
<keyword evidence="9" id="KW-1185">Reference proteome</keyword>
<comment type="similarity">
    <text evidence="6">Belongs to the methyltransferase superfamily. RsmI family.</text>
</comment>
<dbReference type="CDD" id="cd11648">
    <property type="entry name" value="RsmI"/>
    <property type="match status" value="1"/>
</dbReference>
<dbReference type="InterPro" id="IPR018063">
    <property type="entry name" value="SAM_MeTrfase_RsmI_CS"/>
</dbReference>